<dbReference type="EMBL" id="JAUDUY010000001">
    <property type="protein sequence ID" value="MDM9630365.1"/>
    <property type="molecule type" value="Genomic_DNA"/>
</dbReference>
<gene>
    <name evidence="15" type="ORF">QU605_02720</name>
</gene>
<comment type="subcellular location">
    <subcellularLocation>
        <location evidence="1 13">Cytoplasm</location>
    </subcellularLocation>
</comment>
<sequence>MTAIETAAGIIQKGGVVAFPTETVYGLGANALNPRAVARIFELKERPSFDPLIVHIADMEQLKVLSSSEDPRIWKLAEAFWPGPLTLVLPKTEQVPDIVTSGLPSVGIRMPDHPMALDLIRESGCPIAAPSANKFGRLSPTKAAHVKHHLPEADYILDGGATRIGLESTIIRLEPDGFQILRPGGITRDELVKVLPESLKRARVGSPEAPGMLESHYSPSKPFYLFEPEMLSSIVPSEAGYISFQGEIPAAFKKAFTLSPAGDLTECATKIFSVMHELQESDVAVILAEAVPEEGIGIAIMDRLRKAAHPWDGDPQAPQ</sequence>
<evidence type="ECO:0000313" key="16">
    <source>
        <dbReference type="Proteomes" id="UP001174839"/>
    </source>
</evidence>
<dbReference type="Pfam" id="PF03481">
    <property type="entry name" value="Sua5_C"/>
    <property type="match status" value="1"/>
</dbReference>
<comment type="function">
    <text evidence="13">Required for the formation of a threonylcarbamoyl group on adenosine at position 37 (t(6)A37) in tRNAs that read codons beginning with adenine.</text>
</comment>
<dbReference type="SUPFAM" id="SSF55821">
    <property type="entry name" value="YrdC/RibB"/>
    <property type="match status" value="1"/>
</dbReference>
<evidence type="ECO:0000256" key="11">
    <source>
        <dbReference type="ARBA" id="ARBA00029774"/>
    </source>
</evidence>
<feature type="domain" description="YrdC-like" evidence="14">
    <location>
        <begin position="1"/>
        <end position="186"/>
    </location>
</feature>
<keyword evidence="9 13" id="KW-0547">Nucleotide-binding</keyword>
<dbReference type="PIRSF" id="PIRSF004930">
    <property type="entry name" value="Tln_factor_SUA5"/>
    <property type="match status" value="1"/>
</dbReference>
<dbReference type="InterPro" id="IPR005145">
    <property type="entry name" value="Sua5_C"/>
</dbReference>
<dbReference type="PROSITE" id="PS51163">
    <property type="entry name" value="YRDC"/>
    <property type="match status" value="1"/>
</dbReference>
<dbReference type="InterPro" id="IPR038385">
    <property type="entry name" value="Sua5/YwlC_C"/>
</dbReference>
<keyword evidence="6 13" id="KW-0808">Transferase</keyword>
<evidence type="ECO:0000256" key="5">
    <source>
        <dbReference type="ARBA" id="ARBA00022490"/>
    </source>
</evidence>
<reference evidence="15" key="1">
    <citation type="submission" date="2023-06" db="EMBL/GenBank/DDBJ databases">
        <title>Robiginitalea aurantiacus sp. nov. and Algoriphagus sediminis sp. nov., isolated from coastal sediment.</title>
        <authorList>
            <person name="Zhou Z.Y."/>
            <person name="An J."/>
            <person name="Jia Y.W."/>
            <person name="Du Z.J."/>
        </authorList>
    </citation>
    <scope>NUCLEOTIDE SEQUENCE</scope>
    <source>
        <strain evidence="15">M39</strain>
    </source>
</reference>
<dbReference type="RefSeq" id="WP_289723723.1">
    <property type="nucleotide sequence ID" value="NZ_JAUDUY010000001.1"/>
</dbReference>
<evidence type="ECO:0000256" key="13">
    <source>
        <dbReference type="PIRNR" id="PIRNR004930"/>
    </source>
</evidence>
<evidence type="ECO:0000256" key="1">
    <source>
        <dbReference type="ARBA" id="ARBA00004496"/>
    </source>
</evidence>
<organism evidence="15 16">
    <name type="scientific">Robiginitalea aurantiaca</name>
    <dbReference type="NCBI Taxonomy" id="3056915"/>
    <lineage>
        <taxon>Bacteria</taxon>
        <taxon>Pseudomonadati</taxon>
        <taxon>Bacteroidota</taxon>
        <taxon>Flavobacteriia</taxon>
        <taxon>Flavobacteriales</taxon>
        <taxon>Flavobacteriaceae</taxon>
        <taxon>Robiginitalea</taxon>
    </lineage>
</organism>
<evidence type="ECO:0000256" key="6">
    <source>
        <dbReference type="ARBA" id="ARBA00022679"/>
    </source>
</evidence>
<dbReference type="PANTHER" id="PTHR17490:SF16">
    <property type="entry name" value="THREONYLCARBAMOYL-AMP SYNTHASE"/>
    <property type="match status" value="1"/>
</dbReference>
<dbReference type="GO" id="GO:0061710">
    <property type="term" value="F:L-threonylcarbamoyladenylate synthase"/>
    <property type="evidence" value="ECO:0007669"/>
    <property type="project" value="UniProtKB-EC"/>
</dbReference>
<evidence type="ECO:0000256" key="10">
    <source>
        <dbReference type="ARBA" id="ARBA00022840"/>
    </source>
</evidence>
<keyword evidence="10 13" id="KW-0067">ATP-binding</keyword>
<dbReference type="InterPro" id="IPR050156">
    <property type="entry name" value="TC-AMP_synthase_SUA5"/>
</dbReference>
<evidence type="ECO:0000256" key="7">
    <source>
        <dbReference type="ARBA" id="ARBA00022694"/>
    </source>
</evidence>
<dbReference type="NCBIfam" id="TIGR00057">
    <property type="entry name" value="L-threonylcarbamoyladenylate synthase"/>
    <property type="match status" value="1"/>
</dbReference>
<evidence type="ECO:0000256" key="4">
    <source>
        <dbReference type="ARBA" id="ARBA00015492"/>
    </source>
</evidence>
<dbReference type="InterPro" id="IPR017945">
    <property type="entry name" value="DHBP_synth_RibB-like_a/b_dom"/>
</dbReference>
<keyword evidence="8 13" id="KW-0548">Nucleotidyltransferase</keyword>
<keyword evidence="16" id="KW-1185">Reference proteome</keyword>
<accession>A0ABT7WBS6</accession>
<name>A0ABT7WBS6_9FLAO</name>
<evidence type="ECO:0000256" key="8">
    <source>
        <dbReference type="ARBA" id="ARBA00022695"/>
    </source>
</evidence>
<dbReference type="Pfam" id="PF01300">
    <property type="entry name" value="Sua5_yciO_yrdC"/>
    <property type="match status" value="1"/>
</dbReference>
<comment type="caution">
    <text evidence="15">The sequence shown here is derived from an EMBL/GenBank/DDBJ whole genome shotgun (WGS) entry which is preliminary data.</text>
</comment>
<dbReference type="InterPro" id="IPR010923">
    <property type="entry name" value="T(6)A37_SUA5"/>
</dbReference>
<comment type="similarity">
    <text evidence="2 13">Belongs to the SUA5 family.</text>
</comment>
<evidence type="ECO:0000256" key="2">
    <source>
        <dbReference type="ARBA" id="ARBA00007663"/>
    </source>
</evidence>
<dbReference type="PANTHER" id="PTHR17490">
    <property type="entry name" value="SUA5"/>
    <property type="match status" value="1"/>
</dbReference>
<evidence type="ECO:0000313" key="15">
    <source>
        <dbReference type="EMBL" id="MDM9630365.1"/>
    </source>
</evidence>
<keyword evidence="5 13" id="KW-0963">Cytoplasm</keyword>
<evidence type="ECO:0000256" key="3">
    <source>
        <dbReference type="ARBA" id="ARBA00012584"/>
    </source>
</evidence>
<dbReference type="Proteomes" id="UP001174839">
    <property type="component" value="Unassembled WGS sequence"/>
</dbReference>
<dbReference type="Gene3D" id="3.40.50.11030">
    <property type="entry name" value="Threonylcarbamoyl-AMP synthase, C-terminal domain"/>
    <property type="match status" value="1"/>
</dbReference>
<dbReference type="InterPro" id="IPR006070">
    <property type="entry name" value="Sua5-like_dom"/>
</dbReference>
<dbReference type="EC" id="2.7.7.87" evidence="3 13"/>
<protein>
    <recommendedName>
        <fullName evidence="4 13">Threonylcarbamoyl-AMP synthase</fullName>
        <shortName evidence="13">TC-AMP synthase</shortName>
        <ecNumber evidence="3 13">2.7.7.87</ecNumber>
    </recommendedName>
    <alternativeName>
        <fullName evidence="11 13">L-threonylcarbamoyladenylate synthase</fullName>
    </alternativeName>
</protein>
<proteinExistence type="inferred from homology"/>
<evidence type="ECO:0000256" key="9">
    <source>
        <dbReference type="ARBA" id="ARBA00022741"/>
    </source>
</evidence>
<comment type="catalytic activity">
    <reaction evidence="12 13">
        <text>L-threonine + hydrogencarbonate + ATP = L-threonylcarbamoyladenylate + diphosphate + H2O</text>
        <dbReference type="Rhea" id="RHEA:36407"/>
        <dbReference type="ChEBI" id="CHEBI:15377"/>
        <dbReference type="ChEBI" id="CHEBI:17544"/>
        <dbReference type="ChEBI" id="CHEBI:30616"/>
        <dbReference type="ChEBI" id="CHEBI:33019"/>
        <dbReference type="ChEBI" id="CHEBI:57926"/>
        <dbReference type="ChEBI" id="CHEBI:73682"/>
        <dbReference type="EC" id="2.7.7.87"/>
    </reaction>
</comment>
<evidence type="ECO:0000259" key="14">
    <source>
        <dbReference type="PROSITE" id="PS51163"/>
    </source>
</evidence>
<evidence type="ECO:0000256" key="12">
    <source>
        <dbReference type="ARBA" id="ARBA00048366"/>
    </source>
</evidence>
<dbReference type="Gene3D" id="3.90.870.10">
    <property type="entry name" value="DHBP synthase"/>
    <property type="match status" value="1"/>
</dbReference>
<keyword evidence="7 13" id="KW-0819">tRNA processing</keyword>